<reference evidence="3" key="1">
    <citation type="submission" date="2016-10" db="EMBL/GenBank/DDBJ databases">
        <authorList>
            <person name="Chevignon G."/>
        </authorList>
    </citation>
    <scope>NUCLEOTIDE SEQUENCE [LARGE SCALE GENOMIC DNA]</scope>
    <source>
        <strain evidence="3">ZA17</strain>
        <plasmid evidence="3">phdza17.2</plasmid>
    </source>
</reference>
<keyword evidence="1" id="KW-1133">Transmembrane helix</keyword>
<dbReference type="EMBL" id="CP017615">
    <property type="protein sequence ID" value="ATW34839.1"/>
    <property type="molecule type" value="Genomic_DNA"/>
</dbReference>
<evidence type="ECO:0000313" key="3">
    <source>
        <dbReference type="Proteomes" id="UP000229055"/>
    </source>
</evidence>
<reference evidence="3" key="2">
    <citation type="submission" date="2017-11" db="EMBL/GenBank/DDBJ databases">
        <title>PacBio sequencing of new strain of the secondary endosymbiont Candidatus Hamiltonella defensa.</title>
        <authorList>
            <person name="Strand M.R."/>
            <person name="Oliver K."/>
        </authorList>
    </citation>
    <scope>NUCLEOTIDE SEQUENCE [LARGE SCALE GENOMIC DNA]</scope>
    <source>
        <strain evidence="3">ZA17</strain>
        <plasmid evidence="3">phdza17.2</plasmid>
    </source>
</reference>
<geneLocation type="plasmid" evidence="3">
    <name>phdza17.2</name>
</geneLocation>
<sequence>MFAPAEWGLADSQPFDLDGLLAGTAFPASARFQATSRHRRWLGLFTLSGLILAGYVGWQGVQTHQEALRQAALRAAWLAQQQANTSPALRLPWHDAPRVRSFIGACAERWQKSRCRWQAGALKKRSAHRKAHYDWRTANPLGPPWATSLTG</sequence>
<accession>A0A2D3TGA8</accession>
<keyword evidence="1" id="KW-0472">Membrane</keyword>
<name>A0A2D3TGA8_9ENTR</name>
<gene>
    <name evidence="2" type="ORF">BJP43_10685</name>
</gene>
<evidence type="ECO:0000313" key="2">
    <source>
        <dbReference type="EMBL" id="ATW34839.1"/>
    </source>
</evidence>
<organism evidence="2 3">
    <name type="scientific">Candidatus Williamhamiltonella defendens</name>
    <dbReference type="NCBI Taxonomy" id="138072"/>
    <lineage>
        <taxon>Bacteria</taxon>
        <taxon>Pseudomonadati</taxon>
        <taxon>Pseudomonadota</taxon>
        <taxon>Gammaproteobacteria</taxon>
        <taxon>Enterobacterales</taxon>
        <taxon>Enterobacteriaceae</taxon>
        <taxon>aphid secondary symbionts</taxon>
        <taxon>Candidatus Williamhamiltonella</taxon>
    </lineage>
</organism>
<feature type="transmembrane region" description="Helical" evidence="1">
    <location>
        <begin position="41"/>
        <end position="58"/>
    </location>
</feature>
<protein>
    <submittedName>
        <fullName evidence="2">Uncharacterized protein</fullName>
    </submittedName>
</protein>
<proteinExistence type="predicted"/>
<dbReference type="Proteomes" id="UP000229055">
    <property type="component" value="Plasmid pHDZA17.2"/>
</dbReference>
<keyword evidence="1" id="KW-0812">Transmembrane</keyword>
<evidence type="ECO:0000256" key="1">
    <source>
        <dbReference type="SAM" id="Phobius"/>
    </source>
</evidence>
<keyword evidence="2" id="KW-0614">Plasmid</keyword>
<dbReference type="AlphaFoldDB" id="A0A2D3TGA8"/>
<dbReference type="RefSeq" id="WP_100097229.1">
    <property type="nucleotide sequence ID" value="NZ_CP017615.1"/>
</dbReference>